<evidence type="ECO:0000313" key="3">
    <source>
        <dbReference type="EMBL" id="KAL2459585.1"/>
    </source>
</evidence>
<feature type="region of interest" description="Disordered" evidence="2">
    <location>
        <begin position="342"/>
        <end position="363"/>
    </location>
</feature>
<proteinExistence type="predicted"/>
<feature type="compositionally biased region" description="Polar residues" evidence="2">
    <location>
        <begin position="1"/>
        <end position="12"/>
    </location>
</feature>
<dbReference type="EMBL" id="JBFOLJ010000022">
    <property type="protein sequence ID" value="KAL2459585.1"/>
    <property type="molecule type" value="Genomic_DNA"/>
</dbReference>
<comment type="caution">
    <text evidence="3">The sequence shown here is derived from an EMBL/GenBank/DDBJ whole genome shotgun (WGS) entry which is preliminary data.</text>
</comment>
<evidence type="ECO:0000256" key="2">
    <source>
        <dbReference type="SAM" id="MobiDB-lite"/>
    </source>
</evidence>
<feature type="coiled-coil region" evidence="1">
    <location>
        <begin position="247"/>
        <end position="281"/>
    </location>
</feature>
<protein>
    <submittedName>
        <fullName evidence="3">Uncharacterized protein</fullName>
    </submittedName>
</protein>
<feature type="compositionally biased region" description="Polar residues" evidence="2">
    <location>
        <begin position="135"/>
        <end position="144"/>
    </location>
</feature>
<gene>
    <name evidence="3" type="ORF">Fot_54834</name>
</gene>
<feature type="region of interest" description="Disordered" evidence="2">
    <location>
        <begin position="299"/>
        <end position="321"/>
    </location>
</feature>
<organism evidence="3 4">
    <name type="scientific">Forsythia ovata</name>
    <dbReference type="NCBI Taxonomy" id="205694"/>
    <lineage>
        <taxon>Eukaryota</taxon>
        <taxon>Viridiplantae</taxon>
        <taxon>Streptophyta</taxon>
        <taxon>Embryophyta</taxon>
        <taxon>Tracheophyta</taxon>
        <taxon>Spermatophyta</taxon>
        <taxon>Magnoliopsida</taxon>
        <taxon>eudicotyledons</taxon>
        <taxon>Gunneridae</taxon>
        <taxon>Pentapetalae</taxon>
        <taxon>asterids</taxon>
        <taxon>lamiids</taxon>
        <taxon>Lamiales</taxon>
        <taxon>Oleaceae</taxon>
        <taxon>Forsythieae</taxon>
        <taxon>Forsythia</taxon>
    </lineage>
</organism>
<dbReference type="PANTHER" id="PTHR34466">
    <property type="entry name" value="OS11G0129800 PROTEIN"/>
    <property type="match status" value="1"/>
</dbReference>
<name>A0ABD1P6S7_9LAMI</name>
<dbReference type="Proteomes" id="UP001604277">
    <property type="component" value="Unassembled WGS sequence"/>
</dbReference>
<evidence type="ECO:0000313" key="4">
    <source>
        <dbReference type="Proteomes" id="UP001604277"/>
    </source>
</evidence>
<feature type="region of interest" description="Disordered" evidence="2">
    <location>
        <begin position="1"/>
        <end position="54"/>
    </location>
</feature>
<keyword evidence="1" id="KW-0175">Coiled coil</keyword>
<reference evidence="4" key="1">
    <citation type="submission" date="2024-07" db="EMBL/GenBank/DDBJ databases">
        <title>Two chromosome-level genome assemblies of Korean endemic species Abeliophyllum distichum and Forsythia ovata (Oleaceae).</title>
        <authorList>
            <person name="Jang H."/>
        </authorList>
    </citation>
    <scope>NUCLEOTIDE SEQUENCE [LARGE SCALE GENOMIC DNA]</scope>
</reference>
<dbReference type="AlphaFoldDB" id="A0ABD1P6S7"/>
<accession>A0ABD1P6S7</accession>
<feature type="compositionally biased region" description="Polar residues" evidence="2">
    <location>
        <begin position="190"/>
        <end position="210"/>
    </location>
</feature>
<feature type="region of interest" description="Disordered" evidence="2">
    <location>
        <begin position="89"/>
        <end position="153"/>
    </location>
</feature>
<dbReference type="PANTHER" id="PTHR34466:SF1">
    <property type="entry name" value="OS06G0609800 PROTEIN"/>
    <property type="match status" value="1"/>
</dbReference>
<feature type="region of interest" description="Disordered" evidence="2">
    <location>
        <begin position="166"/>
        <end position="210"/>
    </location>
</feature>
<evidence type="ECO:0000256" key="1">
    <source>
        <dbReference type="SAM" id="Coils"/>
    </source>
</evidence>
<keyword evidence="4" id="KW-1185">Reference proteome</keyword>
<sequence length="509" mass="56727">MATSSFKSTTKRTPMGSSSDDSGTNNGRSLRRSRSLSRFSRPLPPEEPPEYIKNAPRGKFVNTVRGSTAFLDISLDDLALEFFSNENESDWSVDRERDGRGGGAEIGRWASDTASSSRRRGRSMSKSRWGDVKSVVSNGTSGKNVNSSVAGSRRRRSLSVVRYHISDSENEPDHSWNSSSCASTKGPIGRNNQMNSSKKSTASSNRRLGRSLSQKDLSLLHDDYSAIRRNQVVLSGDCLRPEQPEIVQDFSSIRENYAATLEQLEKRKQNLLAEMLLEEQRSQELSKIIRELLPDSKRAAIAQKPSGTRKRSRDRSRMSKRLTEEAEKYFEDFISNVEDTDISSFDGERSDGSSTLGGTTRASDATIREAKSYHSPAGPSCPIEMEGVVLPWLQWETSHDCSLSGTNMVQTPDTLETLSLDSKKDANSLQDLSSHSKSTLGSWSREVFDCLSSREESGGKSRLSSDRQLSHFDMEEYVKLQSNEELLFEMYTERKRINAGGLLLCTSVL</sequence>
<feature type="compositionally biased region" description="Polar residues" evidence="2">
    <location>
        <begin position="352"/>
        <end position="363"/>
    </location>
</feature>